<dbReference type="GO" id="GO:0004497">
    <property type="term" value="F:monooxygenase activity"/>
    <property type="evidence" value="ECO:0007669"/>
    <property type="project" value="UniProtKB-KW"/>
</dbReference>
<comment type="caution">
    <text evidence="1">The sequence shown here is derived from an EMBL/GenBank/DDBJ whole genome shotgun (WGS) entry which is preliminary data.</text>
</comment>
<accession>A0A3D9ZMS2</accession>
<evidence type="ECO:0000313" key="1">
    <source>
        <dbReference type="EMBL" id="REF98169.1"/>
    </source>
</evidence>
<evidence type="ECO:0000313" key="2">
    <source>
        <dbReference type="Proteomes" id="UP000256913"/>
    </source>
</evidence>
<dbReference type="Proteomes" id="UP000256913">
    <property type="component" value="Unassembled WGS sequence"/>
</dbReference>
<proteinExistence type="predicted"/>
<dbReference type="EMBL" id="QUMQ01000001">
    <property type="protein sequence ID" value="REF98169.1"/>
    <property type="molecule type" value="Genomic_DNA"/>
</dbReference>
<gene>
    <name evidence="1" type="ORF">DFJ67_4179</name>
</gene>
<name>A0A3D9ZMS2_9ACTN</name>
<protein>
    <submittedName>
        <fullName evidence="1">Methane monooxygenase PmoA-like</fullName>
    </submittedName>
</protein>
<dbReference type="InterPro" id="IPR029475">
    <property type="entry name" value="DUF6807"/>
</dbReference>
<dbReference type="RefSeq" id="WP_116069499.1">
    <property type="nucleotide sequence ID" value="NZ_BONB01000040.1"/>
</dbReference>
<dbReference type="OrthoDB" id="242375at2"/>
<dbReference type="Pfam" id="PF14100">
    <property type="entry name" value="DUF6807"/>
    <property type="match status" value="1"/>
</dbReference>
<keyword evidence="2" id="KW-1185">Reference proteome</keyword>
<reference evidence="1 2" key="1">
    <citation type="submission" date="2018-08" db="EMBL/GenBank/DDBJ databases">
        <title>Sequencing the genomes of 1000 actinobacteria strains.</title>
        <authorList>
            <person name="Klenk H.-P."/>
        </authorList>
    </citation>
    <scope>NUCLEOTIDE SEQUENCE [LARGE SCALE GENOMIC DNA]</scope>
    <source>
        <strain evidence="1 2">DSM 44099</strain>
    </source>
</reference>
<keyword evidence="1" id="KW-0503">Monooxygenase</keyword>
<organism evidence="1 2">
    <name type="scientific">Asanoa ferruginea</name>
    <dbReference type="NCBI Taxonomy" id="53367"/>
    <lineage>
        <taxon>Bacteria</taxon>
        <taxon>Bacillati</taxon>
        <taxon>Actinomycetota</taxon>
        <taxon>Actinomycetes</taxon>
        <taxon>Micromonosporales</taxon>
        <taxon>Micromonosporaceae</taxon>
        <taxon>Asanoa</taxon>
    </lineage>
</organism>
<dbReference type="AlphaFoldDB" id="A0A3D9ZMS2"/>
<keyword evidence="1" id="KW-0560">Oxidoreductase</keyword>
<sequence>MTTLTVDGVAVASYVAHPDVAPTDGPRPYLHPVRTLAGTPVTDVTPADHTWHLGVSVAMQDVAGANLWGGRTYVRDRGYTWLDDHGAIVHTGWLPTDDGIAERLEWRDKGGAVLLREERHLSAVAAPLGWELSFGFTLSADRPVALGSPATNGRPDGAGYGGFFWRAAPGETHTFTADADGEEAVNGSAAPWLALTGPGPYTLVFRGLAGDDRWFVRTGIYPGVCAALAFDHPLTVTPAAPVVRQLSVLVSDRLLSRAEVADAVLPR</sequence>